<reference evidence="4" key="3">
    <citation type="submission" date="2015-06" db="UniProtKB">
        <authorList>
            <consortium name="EnsemblPlants"/>
        </authorList>
    </citation>
    <scope>IDENTIFICATION</scope>
    <source>
        <strain evidence="4">cv. Jemalong A17</strain>
    </source>
</reference>
<reference evidence="6" key="4">
    <citation type="journal article" date="2018" name="Nat. Plants">
        <title>Whole-genome landscape of Medicago truncatula symbiotic genes.</title>
        <authorList>
            <person name="Pecrix Y."/>
            <person name="Staton S.E."/>
            <person name="Sallet E."/>
            <person name="Lelandais-Briere C."/>
            <person name="Moreau S."/>
            <person name="Carrere S."/>
            <person name="Blein T."/>
            <person name="Jardinaud M.F."/>
            <person name="Latrasse D."/>
            <person name="Zouine M."/>
            <person name="Zahm M."/>
            <person name="Kreplak J."/>
            <person name="Mayjonade B."/>
            <person name="Satge C."/>
            <person name="Perez M."/>
            <person name="Cauet S."/>
            <person name="Marande W."/>
            <person name="Chantry-Darmon C."/>
            <person name="Lopez-Roques C."/>
            <person name="Bouchez O."/>
            <person name="Berard A."/>
            <person name="Debelle F."/>
            <person name="Munos S."/>
            <person name="Bendahmane A."/>
            <person name="Berges H."/>
            <person name="Niebel A."/>
            <person name="Buitink J."/>
            <person name="Frugier F."/>
            <person name="Benhamed M."/>
            <person name="Crespi M."/>
            <person name="Gouzy J."/>
            <person name="Gamas P."/>
        </authorList>
    </citation>
    <scope>NUCLEOTIDE SEQUENCE [LARGE SCALE GENOMIC DNA]</scope>
    <source>
        <strain evidence="6">cv. Jemalong A17</strain>
    </source>
</reference>
<feature type="domain" description="DUF6857" evidence="1">
    <location>
        <begin position="3"/>
        <end position="121"/>
    </location>
</feature>
<dbReference type="InterPro" id="IPR010341">
    <property type="entry name" value="DUF936_pln"/>
</dbReference>
<evidence type="ECO:0000313" key="4">
    <source>
        <dbReference type="EnsemblPlants" id="KEH16931"/>
    </source>
</evidence>
<evidence type="ECO:0000313" key="6">
    <source>
        <dbReference type="Proteomes" id="UP000265566"/>
    </source>
</evidence>
<protein>
    <submittedName>
        <fullName evidence="2">DUF936 family protein</fullName>
    </submittedName>
</protein>
<reference evidence="2 5" key="1">
    <citation type="journal article" date="2011" name="Nature">
        <title>The Medicago genome provides insight into the evolution of rhizobial symbioses.</title>
        <authorList>
            <person name="Young N.D."/>
            <person name="Debelle F."/>
            <person name="Oldroyd G.E."/>
            <person name="Geurts R."/>
            <person name="Cannon S.B."/>
            <person name="Udvardi M.K."/>
            <person name="Benedito V.A."/>
            <person name="Mayer K.F."/>
            <person name="Gouzy J."/>
            <person name="Schoof H."/>
            <person name="Van de Peer Y."/>
            <person name="Proost S."/>
            <person name="Cook D.R."/>
            <person name="Meyers B.C."/>
            <person name="Spannagl M."/>
            <person name="Cheung F."/>
            <person name="De Mita S."/>
            <person name="Krishnakumar V."/>
            <person name="Gundlach H."/>
            <person name="Zhou S."/>
            <person name="Mudge J."/>
            <person name="Bharti A.K."/>
            <person name="Murray J.D."/>
            <person name="Naoumkina M.A."/>
            <person name="Rosen B."/>
            <person name="Silverstein K.A."/>
            <person name="Tang H."/>
            <person name="Rombauts S."/>
            <person name="Zhao P.X."/>
            <person name="Zhou P."/>
            <person name="Barbe V."/>
            <person name="Bardou P."/>
            <person name="Bechner M."/>
            <person name="Bellec A."/>
            <person name="Berger A."/>
            <person name="Berges H."/>
            <person name="Bidwell S."/>
            <person name="Bisseling T."/>
            <person name="Choisne N."/>
            <person name="Couloux A."/>
            <person name="Denny R."/>
            <person name="Deshpande S."/>
            <person name="Dai X."/>
            <person name="Doyle J.J."/>
            <person name="Dudez A.M."/>
            <person name="Farmer A.D."/>
            <person name="Fouteau S."/>
            <person name="Franken C."/>
            <person name="Gibelin C."/>
            <person name="Gish J."/>
            <person name="Goldstein S."/>
            <person name="Gonzalez A.J."/>
            <person name="Green P.J."/>
            <person name="Hallab A."/>
            <person name="Hartog M."/>
            <person name="Hua A."/>
            <person name="Humphray S.J."/>
            <person name="Jeong D.H."/>
            <person name="Jing Y."/>
            <person name="Jocker A."/>
            <person name="Kenton S.M."/>
            <person name="Kim D.J."/>
            <person name="Klee K."/>
            <person name="Lai H."/>
            <person name="Lang C."/>
            <person name="Lin S."/>
            <person name="Macmil S.L."/>
            <person name="Magdelenat G."/>
            <person name="Matthews L."/>
            <person name="McCorrison J."/>
            <person name="Monaghan E.L."/>
            <person name="Mun J.H."/>
            <person name="Najar F.Z."/>
            <person name="Nicholson C."/>
            <person name="Noirot C."/>
            <person name="O'Bleness M."/>
            <person name="Paule C.R."/>
            <person name="Poulain J."/>
            <person name="Prion F."/>
            <person name="Qin B."/>
            <person name="Qu C."/>
            <person name="Retzel E.F."/>
            <person name="Riddle C."/>
            <person name="Sallet E."/>
            <person name="Samain S."/>
            <person name="Samson N."/>
            <person name="Sanders I."/>
            <person name="Saurat O."/>
            <person name="Scarpelli C."/>
            <person name="Schiex T."/>
            <person name="Segurens B."/>
            <person name="Severin A.J."/>
            <person name="Sherrier D.J."/>
            <person name="Shi R."/>
            <person name="Sims S."/>
            <person name="Singer S.R."/>
            <person name="Sinharoy S."/>
            <person name="Sterck L."/>
            <person name="Viollet A."/>
            <person name="Wang B.B."/>
            <person name="Wang K."/>
            <person name="Wang M."/>
            <person name="Wang X."/>
            <person name="Warfsmann J."/>
            <person name="Weissenbach J."/>
            <person name="White D.D."/>
            <person name="White J.D."/>
            <person name="Wiley G.B."/>
            <person name="Wincker P."/>
            <person name="Xing Y."/>
            <person name="Yang L."/>
            <person name="Yao Z."/>
            <person name="Ying F."/>
            <person name="Zhai J."/>
            <person name="Zhou L."/>
            <person name="Zuber A."/>
            <person name="Denarie J."/>
            <person name="Dixon R.A."/>
            <person name="May G.D."/>
            <person name="Schwartz D.C."/>
            <person name="Rogers J."/>
            <person name="Quetier F."/>
            <person name="Town C.D."/>
            <person name="Roe B.A."/>
        </authorList>
    </citation>
    <scope>NUCLEOTIDE SEQUENCE [LARGE SCALE GENOMIC DNA]</scope>
    <source>
        <strain evidence="2">A17</strain>
        <strain evidence="4 5">cv. Jemalong A17</strain>
    </source>
</reference>
<dbReference type="HOGENOM" id="CLU_1984937_0_0_1"/>
<gene>
    <name evidence="2" type="ORF">MTR_0065s0150</name>
    <name evidence="3" type="ORF">MtrunA17_Chr6g0475421</name>
</gene>
<dbReference type="Pfam" id="PF21647">
    <property type="entry name" value="DUF6857"/>
    <property type="match status" value="1"/>
</dbReference>
<dbReference type="EMBL" id="KL402790">
    <property type="protein sequence ID" value="KEH16931.1"/>
    <property type="molecule type" value="Genomic_DNA"/>
</dbReference>
<dbReference type="PANTHER" id="PTHR31928">
    <property type="entry name" value="EXPRESSED PROTEIN"/>
    <property type="match status" value="1"/>
</dbReference>
<dbReference type="STRING" id="3880.A0A072TIA2"/>
<dbReference type="EnsemblPlants" id="KEH16931">
    <property type="protein sequence ID" value="KEH16931"/>
    <property type="gene ID" value="MTR_0065s0150"/>
</dbReference>
<name>A0A072TIA2_MEDTR</name>
<evidence type="ECO:0000313" key="3">
    <source>
        <dbReference type="EMBL" id="RHN51988.1"/>
    </source>
</evidence>
<dbReference type="Proteomes" id="UP000002051">
    <property type="component" value="Unassembled WGS sequence"/>
</dbReference>
<reference evidence="2 5" key="2">
    <citation type="journal article" date="2014" name="BMC Genomics">
        <title>An improved genome release (version Mt4.0) for the model legume Medicago truncatula.</title>
        <authorList>
            <person name="Tang H."/>
            <person name="Krishnakumar V."/>
            <person name="Bidwell S."/>
            <person name="Rosen B."/>
            <person name="Chan A."/>
            <person name="Zhou S."/>
            <person name="Gentzbittel L."/>
            <person name="Childs K.L."/>
            <person name="Yandell M."/>
            <person name="Gundlach H."/>
            <person name="Mayer K.F."/>
            <person name="Schwartz D.C."/>
            <person name="Town C.D."/>
        </authorList>
    </citation>
    <scope>GENOME REANNOTATION</scope>
    <source>
        <strain evidence="2">A17</strain>
        <strain evidence="4 5">cv. Jemalong A17</strain>
    </source>
</reference>
<proteinExistence type="predicted"/>
<evidence type="ECO:0000313" key="2">
    <source>
        <dbReference type="EMBL" id="KEH16931.1"/>
    </source>
</evidence>
<organism evidence="2 5">
    <name type="scientific">Medicago truncatula</name>
    <name type="common">Barrel medic</name>
    <name type="synonym">Medicago tribuloides</name>
    <dbReference type="NCBI Taxonomy" id="3880"/>
    <lineage>
        <taxon>Eukaryota</taxon>
        <taxon>Viridiplantae</taxon>
        <taxon>Streptophyta</taxon>
        <taxon>Embryophyta</taxon>
        <taxon>Tracheophyta</taxon>
        <taxon>Spermatophyta</taxon>
        <taxon>Magnoliopsida</taxon>
        <taxon>eudicotyledons</taxon>
        <taxon>Gunneridae</taxon>
        <taxon>Pentapetalae</taxon>
        <taxon>rosids</taxon>
        <taxon>fabids</taxon>
        <taxon>Fabales</taxon>
        <taxon>Fabaceae</taxon>
        <taxon>Papilionoideae</taxon>
        <taxon>50 kb inversion clade</taxon>
        <taxon>NPAAA clade</taxon>
        <taxon>Hologalegina</taxon>
        <taxon>IRL clade</taxon>
        <taxon>Trifolieae</taxon>
        <taxon>Medicago</taxon>
    </lineage>
</organism>
<reference evidence="3" key="5">
    <citation type="journal article" date="2018" name="Nat. Plants">
        <title>Whole-genome landscape of Medicago truncatula symbiotic genes.</title>
        <authorList>
            <person name="Pecrix Y."/>
            <person name="Gamas P."/>
            <person name="Carrere S."/>
        </authorList>
    </citation>
    <scope>NUCLEOTIDE SEQUENCE</scope>
    <source>
        <tissue evidence="3">Leaves</tissue>
    </source>
</reference>
<dbReference type="PANTHER" id="PTHR31928:SF2">
    <property type="entry name" value="EXPRESSED PROTEIN"/>
    <property type="match status" value="1"/>
</dbReference>
<dbReference type="InterPro" id="IPR049172">
    <property type="entry name" value="DUF6857_pln"/>
</dbReference>
<dbReference type="Gramene" id="rna36584">
    <property type="protein sequence ID" value="RHN51988.1"/>
    <property type="gene ID" value="gene36584"/>
</dbReference>
<dbReference type="Proteomes" id="UP000265566">
    <property type="component" value="Chromosome 6"/>
</dbReference>
<dbReference type="AlphaFoldDB" id="A0A072TIA2"/>
<keyword evidence="5" id="KW-1185">Reference proteome</keyword>
<accession>A0A072TIA2</accession>
<evidence type="ECO:0000259" key="1">
    <source>
        <dbReference type="Pfam" id="PF21647"/>
    </source>
</evidence>
<sequence length="126" mass="14412">MTEKVEWAKENGIKQIADLKDVFLNETRSWFIKYLETTLDAGFSRVFQEKGKESKVIAGREMAHAIHIAVTLSHLKNANEWLENLRRALDSESEGLVETIDRLKKNIYSSLLEHIDSVAVALENRA</sequence>
<dbReference type="EMBL" id="PSQE01000006">
    <property type="protein sequence ID" value="RHN51988.1"/>
    <property type="molecule type" value="Genomic_DNA"/>
</dbReference>
<evidence type="ECO:0000313" key="5">
    <source>
        <dbReference type="Proteomes" id="UP000002051"/>
    </source>
</evidence>